<evidence type="ECO:0000256" key="3">
    <source>
        <dbReference type="ARBA" id="ARBA00023163"/>
    </source>
</evidence>
<organism evidence="5 6">
    <name type="scientific">Sporobacter termitidis DSM 10068</name>
    <dbReference type="NCBI Taxonomy" id="1123282"/>
    <lineage>
        <taxon>Bacteria</taxon>
        <taxon>Bacillati</taxon>
        <taxon>Bacillota</taxon>
        <taxon>Clostridia</taxon>
        <taxon>Eubacteriales</taxon>
        <taxon>Oscillospiraceae</taxon>
        <taxon>Sporobacter</taxon>
    </lineage>
</organism>
<dbReference type="OrthoDB" id="163333at2"/>
<dbReference type="InterPro" id="IPR011711">
    <property type="entry name" value="GntR_C"/>
</dbReference>
<feature type="domain" description="HTH gntR-type" evidence="4">
    <location>
        <begin position="6"/>
        <end position="73"/>
    </location>
</feature>
<dbReference type="Gene3D" id="1.20.120.530">
    <property type="entry name" value="GntR ligand-binding domain-like"/>
    <property type="match status" value="1"/>
</dbReference>
<dbReference type="Proteomes" id="UP000183995">
    <property type="component" value="Unassembled WGS sequence"/>
</dbReference>
<dbReference type="CDD" id="cd07377">
    <property type="entry name" value="WHTH_GntR"/>
    <property type="match status" value="1"/>
</dbReference>
<dbReference type="GO" id="GO:0003677">
    <property type="term" value="F:DNA binding"/>
    <property type="evidence" value="ECO:0007669"/>
    <property type="project" value="UniProtKB-KW"/>
</dbReference>
<dbReference type="InterPro" id="IPR000524">
    <property type="entry name" value="Tscrpt_reg_HTH_GntR"/>
</dbReference>
<dbReference type="InterPro" id="IPR036390">
    <property type="entry name" value="WH_DNA-bd_sf"/>
</dbReference>
<accession>A0A1M5XUP3</accession>
<dbReference type="STRING" id="1123282.SAMN02745823_02019"/>
<dbReference type="Pfam" id="PF07729">
    <property type="entry name" value="FCD"/>
    <property type="match status" value="1"/>
</dbReference>
<proteinExistence type="predicted"/>
<evidence type="ECO:0000313" key="5">
    <source>
        <dbReference type="EMBL" id="SHI02983.1"/>
    </source>
</evidence>
<dbReference type="GO" id="GO:0003700">
    <property type="term" value="F:DNA-binding transcription factor activity"/>
    <property type="evidence" value="ECO:0007669"/>
    <property type="project" value="InterPro"/>
</dbReference>
<dbReference type="Gene3D" id="1.10.10.10">
    <property type="entry name" value="Winged helix-like DNA-binding domain superfamily/Winged helix DNA-binding domain"/>
    <property type="match status" value="1"/>
</dbReference>
<dbReference type="Pfam" id="PF00392">
    <property type="entry name" value="GntR"/>
    <property type="match status" value="1"/>
</dbReference>
<dbReference type="SUPFAM" id="SSF48008">
    <property type="entry name" value="GntR ligand-binding domain-like"/>
    <property type="match status" value="1"/>
</dbReference>
<gene>
    <name evidence="5" type="ORF">SAMN02745823_02019</name>
</gene>
<dbReference type="PANTHER" id="PTHR43537">
    <property type="entry name" value="TRANSCRIPTIONAL REGULATOR, GNTR FAMILY"/>
    <property type="match status" value="1"/>
</dbReference>
<evidence type="ECO:0000313" key="6">
    <source>
        <dbReference type="Proteomes" id="UP000183995"/>
    </source>
</evidence>
<keyword evidence="3" id="KW-0804">Transcription</keyword>
<evidence type="ECO:0000256" key="1">
    <source>
        <dbReference type="ARBA" id="ARBA00023015"/>
    </source>
</evidence>
<dbReference type="EMBL" id="FQXV01000006">
    <property type="protein sequence ID" value="SHI02983.1"/>
    <property type="molecule type" value="Genomic_DNA"/>
</dbReference>
<dbReference type="AlphaFoldDB" id="A0A1M5XUP3"/>
<dbReference type="InterPro" id="IPR008920">
    <property type="entry name" value="TF_FadR/GntR_C"/>
</dbReference>
<protein>
    <submittedName>
        <fullName evidence="5">DNA-binding transcriptional regulator, FadR family</fullName>
    </submittedName>
</protein>
<dbReference type="InterPro" id="IPR036388">
    <property type="entry name" value="WH-like_DNA-bd_sf"/>
</dbReference>
<reference evidence="5 6" key="1">
    <citation type="submission" date="2016-11" db="EMBL/GenBank/DDBJ databases">
        <authorList>
            <person name="Jaros S."/>
            <person name="Januszkiewicz K."/>
            <person name="Wedrychowicz H."/>
        </authorList>
    </citation>
    <scope>NUCLEOTIDE SEQUENCE [LARGE SCALE GENOMIC DNA]</scope>
    <source>
        <strain evidence="5 6">DSM 10068</strain>
    </source>
</reference>
<name>A0A1M5XUP3_9FIRM</name>
<dbReference type="RefSeq" id="WP_073078426.1">
    <property type="nucleotide sequence ID" value="NZ_FQXV01000006.1"/>
</dbReference>
<dbReference type="PROSITE" id="PS50949">
    <property type="entry name" value="HTH_GNTR"/>
    <property type="match status" value="1"/>
</dbReference>
<dbReference type="PRINTS" id="PR00035">
    <property type="entry name" value="HTHGNTR"/>
</dbReference>
<dbReference type="PANTHER" id="PTHR43537:SF5">
    <property type="entry name" value="UXU OPERON TRANSCRIPTIONAL REGULATOR"/>
    <property type="match status" value="1"/>
</dbReference>
<dbReference type="SMART" id="SM00345">
    <property type="entry name" value="HTH_GNTR"/>
    <property type="match status" value="1"/>
</dbReference>
<evidence type="ECO:0000259" key="4">
    <source>
        <dbReference type="PROSITE" id="PS50949"/>
    </source>
</evidence>
<keyword evidence="6" id="KW-1185">Reference proteome</keyword>
<dbReference type="SUPFAM" id="SSF46785">
    <property type="entry name" value="Winged helix' DNA-binding domain"/>
    <property type="match status" value="1"/>
</dbReference>
<sequence>MSTVKRALSEQTADEILKIINSEYRAGDKIPNEMELAKSLQVSRTTIREAIKLLCAINVVEIRRGNGTFVCGNPGMIKDPMGYRFLDKHKLVRDLYEMCLLFEPEIAALAAEKAIPVLLSKLKDASKNLAASIEDYNKGLIGIIQLIQSASDFHLAIAQCCDNNTLSRFEPLIIEGLLDSYYWNASLLTRYLSKYQDDLVAAIVNKQPDKAREYMRLHLNEGKQFFM</sequence>
<keyword evidence="2 5" id="KW-0238">DNA-binding</keyword>
<evidence type="ECO:0000256" key="2">
    <source>
        <dbReference type="ARBA" id="ARBA00023125"/>
    </source>
</evidence>
<dbReference type="SMART" id="SM00895">
    <property type="entry name" value="FCD"/>
    <property type="match status" value="1"/>
</dbReference>
<keyword evidence="1" id="KW-0805">Transcription regulation</keyword>